<evidence type="ECO:0000256" key="4">
    <source>
        <dbReference type="ARBA" id="ARBA00012513"/>
    </source>
</evidence>
<evidence type="ECO:0000256" key="12">
    <source>
        <dbReference type="ARBA" id="ARBA00030980"/>
    </source>
</evidence>
<evidence type="ECO:0000256" key="8">
    <source>
        <dbReference type="ARBA" id="ARBA00022694"/>
    </source>
</evidence>
<dbReference type="InterPro" id="IPR011009">
    <property type="entry name" value="Kinase-like_dom_sf"/>
</dbReference>
<comment type="subunit">
    <text evidence="3">Component of the EKC/KEOPS complex composed of at least BUD32, CGI121, GON7, KAE1 and PCC1; the whole complex dimerizes.</text>
</comment>
<dbReference type="EC" id="2.7.11.1" evidence="4"/>
<comment type="function">
    <text evidence="1">Component of the EKC/KEOPS complex that is required for the formation of a threonylcarbamoyl group on adenosine at position 37 (t(6)A37) in tRNAs that read codons beginning with adenine. The complex is probably involved in the transfer of the threonylcarbamoyl moiety of threonylcarbamoyl-AMP (TC-AMP) to the N6 group of A37. BUD32 has ATPase activity in the context of the EKC/KEOPS complex and likely plays a supporting role to the catalytic subunit KAE1. The EKC/KEOPS complex also promotes both telomere uncapping and telomere elongation. The complex is required for efficient recruitment of transcriptional coactivators.</text>
</comment>
<dbReference type="EMBL" id="JAKIXB020000016">
    <property type="protein sequence ID" value="KAL1601222.1"/>
    <property type="molecule type" value="Genomic_DNA"/>
</dbReference>
<comment type="catalytic activity">
    <reaction evidence="14">
        <text>L-threonyl-[protein] + ATP = O-phospho-L-threonyl-[protein] + ADP + H(+)</text>
        <dbReference type="Rhea" id="RHEA:46608"/>
        <dbReference type="Rhea" id="RHEA-COMP:11060"/>
        <dbReference type="Rhea" id="RHEA-COMP:11605"/>
        <dbReference type="ChEBI" id="CHEBI:15378"/>
        <dbReference type="ChEBI" id="CHEBI:30013"/>
        <dbReference type="ChEBI" id="CHEBI:30616"/>
        <dbReference type="ChEBI" id="CHEBI:61977"/>
        <dbReference type="ChEBI" id="CHEBI:456216"/>
        <dbReference type="EC" id="2.7.11.1"/>
    </reaction>
</comment>
<sequence length="319" mass="35112">MTEPAPVPAIAPPPNPPTDRPLHTLPPPFREDALTPITQGAEALVYKITFLTPSTPAVVKYRPPKPYRHPILDKRLTKSRLLAEARSLVRVKREGVNVPGVLGCDADAGWLVLEYVNGRTIRRVLDSWADEVKEQEKRVFAEGGDAGQLTRVGGEGNVEIMDLMRKVGREVGKLHELGVCHGDLTTSNLMLRIPEEADSHNTRPAGRITTSAMREAAMNGEDPPPLEIPQDEHAAPAHQSLAGDIYLIDFGLTSSTIQDEDRAVDLYVLERAFSATHPAAEHLFHQVLDAYGKSYKGAKNVLKRLEGVRLRGRKRSMLG</sequence>
<comment type="similarity">
    <text evidence="2">Belongs to the protein kinase superfamily. BUD32 family.</text>
</comment>
<accession>A0ABR3RA43</accession>
<protein>
    <recommendedName>
        <fullName evidence="6">EKC/KEOPS complex subunit BUD32</fullName>
        <ecNumber evidence="4">2.7.11.1</ecNumber>
    </recommendedName>
    <alternativeName>
        <fullName evidence="12 13">Atypical Serine/threonine protein kinase BUD32</fullName>
    </alternativeName>
    <alternativeName>
        <fullName evidence="5">EKC/KEOPS complex subunit bud32</fullName>
    </alternativeName>
</protein>
<evidence type="ECO:0000256" key="3">
    <source>
        <dbReference type="ARBA" id="ARBA00011534"/>
    </source>
</evidence>
<dbReference type="GO" id="GO:0016301">
    <property type="term" value="F:kinase activity"/>
    <property type="evidence" value="ECO:0007669"/>
    <property type="project" value="UniProtKB-KW"/>
</dbReference>
<feature type="domain" description="Protein kinase" evidence="17">
    <location>
        <begin position="31"/>
        <end position="319"/>
    </location>
</feature>
<dbReference type="Gene3D" id="1.10.510.10">
    <property type="entry name" value="Transferase(Phosphotransferase) domain 1"/>
    <property type="match status" value="1"/>
</dbReference>
<name>A0ABR3RA43_9PLEO</name>
<organism evidence="18 19">
    <name type="scientific">Nothophoma quercina</name>
    <dbReference type="NCBI Taxonomy" id="749835"/>
    <lineage>
        <taxon>Eukaryota</taxon>
        <taxon>Fungi</taxon>
        <taxon>Dikarya</taxon>
        <taxon>Ascomycota</taxon>
        <taxon>Pezizomycotina</taxon>
        <taxon>Dothideomycetes</taxon>
        <taxon>Pleosporomycetidae</taxon>
        <taxon>Pleosporales</taxon>
        <taxon>Pleosporineae</taxon>
        <taxon>Didymellaceae</taxon>
        <taxon>Nothophoma</taxon>
    </lineage>
</organism>
<evidence type="ECO:0000313" key="18">
    <source>
        <dbReference type="EMBL" id="KAL1601222.1"/>
    </source>
</evidence>
<dbReference type="Proteomes" id="UP001521222">
    <property type="component" value="Unassembled WGS sequence"/>
</dbReference>
<evidence type="ECO:0000313" key="19">
    <source>
        <dbReference type="Proteomes" id="UP001521222"/>
    </source>
</evidence>
<evidence type="ECO:0000256" key="2">
    <source>
        <dbReference type="ARBA" id="ARBA00010630"/>
    </source>
</evidence>
<evidence type="ECO:0000256" key="6">
    <source>
        <dbReference type="ARBA" id="ARBA00019973"/>
    </source>
</evidence>
<keyword evidence="9" id="KW-0547">Nucleotide-binding</keyword>
<evidence type="ECO:0000259" key="17">
    <source>
        <dbReference type="PROSITE" id="PS50011"/>
    </source>
</evidence>
<comment type="catalytic activity">
    <reaction evidence="15">
        <text>L-seryl-[protein] + ATP = O-phospho-L-seryl-[protein] + ADP + H(+)</text>
        <dbReference type="Rhea" id="RHEA:17989"/>
        <dbReference type="Rhea" id="RHEA-COMP:9863"/>
        <dbReference type="Rhea" id="RHEA-COMP:11604"/>
        <dbReference type="ChEBI" id="CHEBI:15378"/>
        <dbReference type="ChEBI" id="CHEBI:29999"/>
        <dbReference type="ChEBI" id="CHEBI:30616"/>
        <dbReference type="ChEBI" id="CHEBI:83421"/>
        <dbReference type="ChEBI" id="CHEBI:456216"/>
        <dbReference type="EC" id="2.7.11.1"/>
    </reaction>
</comment>
<evidence type="ECO:0000256" key="1">
    <source>
        <dbReference type="ARBA" id="ARBA00003747"/>
    </source>
</evidence>
<keyword evidence="19" id="KW-1185">Reference proteome</keyword>
<dbReference type="Gene3D" id="3.30.200.20">
    <property type="entry name" value="Phosphorylase Kinase, domain 1"/>
    <property type="match status" value="1"/>
</dbReference>
<keyword evidence="10 18" id="KW-0418">Kinase</keyword>
<feature type="region of interest" description="Disordered" evidence="16">
    <location>
        <begin position="1"/>
        <end position="23"/>
    </location>
</feature>
<dbReference type="PANTHER" id="PTHR12209">
    <property type="entry name" value="NON-SPECIFIC SERINE/THREONINE PROTEIN KINASE"/>
    <property type="match status" value="1"/>
</dbReference>
<dbReference type="SUPFAM" id="SSF56112">
    <property type="entry name" value="Protein kinase-like (PK-like)"/>
    <property type="match status" value="1"/>
</dbReference>
<dbReference type="PANTHER" id="PTHR12209:SF0">
    <property type="entry name" value="EKC_KEOPS COMPLEX SUBUNIT TP53RK"/>
    <property type="match status" value="1"/>
</dbReference>
<evidence type="ECO:0000256" key="9">
    <source>
        <dbReference type="ARBA" id="ARBA00022741"/>
    </source>
</evidence>
<reference evidence="18 19" key="1">
    <citation type="submission" date="2024-02" db="EMBL/GenBank/DDBJ databases">
        <title>De novo assembly and annotation of 12 fungi associated with fruit tree decline syndrome in Ontario, Canada.</title>
        <authorList>
            <person name="Sulman M."/>
            <person name="Ellouze W."/>
            <person name="Ilyukhin E."/>
        </authorList>
    </citation>
    <scope>NUCLEOTIDE SEQUENCE [LARGE SCALE GENOMIC DNA]</scope>
    <source>
        <strain evidence="18 19">M97-236</strain>
    </source>
</reference>
<comment type="caution">
    <text evidence="18">The sequence shown here is derived from an EMBL/GenBank/DDBJ whole genome shotgun (WGS) entry which is preliminary data.</text>
</comment>
<keyword evidence="7" id="KW-0808">Transferase</keyword>
<dbReference type="InterPro" id="IPR008266">
    <property type="entry name" value="Tyr_kinase_AS"/>
</dbReference>
<gene>
    <name evidence="18" type="primary">BUD32</name>
    <name evidence="18" type="ORF">SLS59_005374</name>
</gene>
<evidence type="ECO:0000256" key="5">
    <source>
        <dbReference type="ARBA" id="ARBA00013948"/>
    </source>
</evidence>
<proteinExistence type="inferred from homology"/>
<evidence type="ECO:0000256" key="7">
    <source>
        <dbReference type="ARBA" id="ARBA00022679"/>
    </source>
</evidence>
<dbReference type="PROSITE" id="PS50011">
    <property type="entry name" value="PROTEIN_KINASE_DOM"/>
    <property type="match status" value="1"/>
</dbReference>
<evidence type="ECO:0000256" key="14">
    <source>
        <dbReference type="ARBA" id="ARBA00047899"/>
    </source>
</evidence>
<dbReference type="InterPro" id="IPR000719">
    <property type="entry name" value="Prot_kinase_dom"/>
</dbReference>
<evidence type="ECO:0000256" key="10">
    <source>
        <dbReference type="ARBA" id="ARBA00022777"/>
    </source>
</evidence>
<evidence type="ECO:0000256" key="11">
    <source>
        <dbReference type="ARBA" id="ARBA00022840"/>
    </source>
</evidence>
<evidence type="ECO:0000256" key="15">
    <source>
        <dbReference type="ARBA" id="ARBA00048679"/>
    </source>
</evidence>
<keyword evidence="8" id="KW-0819">tRNA processing</keyword>
<keyword evidence="11" id="KW-0067">ATP-binding</keyword>
<evidence type="ECO:0000256" key="13">
    <source>
        <dbReference type="ARBA" id="ARBA00033194"/>
    </source>
</evidence>
<evidence type="ECO:0000256" key="16">
    <source>
        <dbReference type="SAM" id="MobiDB-lite"/>
    </source>
</evidence>
<dbReference type="PROSITE" id="PS00109">
    <property type="entry name" value="PROTEIN_KINASE_TYR"/>
    <property type="match status" value="1"/>
</dbReference>